<keyword evidence="5" id="KW-0067">ATP-binding</keyword>
<keyword evidence="2" id="KW-1278">Translocase</keyword>
<dbReference type="PANTHER" id="PTHR42794:SF1">
    <property type="entry name" value="HEMIN IMPORT ATP-BINDING PROTEIN HMUV"/>
    <property type="match status" value="1"/>
</dbReference>
<dbReference type="PANTHER" id="PTHR42794">
    <property type="entry name" value="HEMIN IMPORT ATP-BINDING PROTEIN HMUV"/>
    <property type="match status" value="1"/>
</dbReference>
<evidence type="ECO:0000256" key="3">
    <source>
        <dbReference type="ARBA" id="ARBA00037066"/>
    </source>
</evidence>
<organism evidence="5 6">
    <name type="scientific">Hymenobacter telluris</name>
    <dbReference type="NCBI Taxonomy" id="2816474"/>
    <lineage>
        <taxon>Bacteria</taxon>
        <taxon>Pseudomonadati</taxon>
        <taxon>Bacteroidota</taxon>
        <taxon>Cytophagia</taxon>
        <taxon>Cytophagales</taxon>
        <taxon>Hymenobacteraceae</taxon>
        <taxon>Hymenobacter</taxon>
    </lineage>
</organism>
<dbReference type="Proteomes" id="UP000664144">
    <property type="component" value="Unassembled WGS sequence"/>
</dbReference>
<keyword evidence="6" id="KW-1185">Reference proteome</keyword>
<comment type="function">
    <text evidence="3">Part of the ABC transporter complex HmuTUV involved in hemin import. Responsible for energy coupling to the transport system.</text>
</comment>
<sequence length="209" mass="23325">PPSTGQVLLDGRPLSGFDSTQLARQRAVMSQEIHLAFPLSVQDVVLMGRYPHFQRRPTRHDQHIAQQALADLGMTDFAGRDYSTLSGGEAQKVQMARVLAQIWEAPAQGSRVLLLDEPVSSLDIQYQHQLLQRARQLAHAQAIVVAILHDLNLALRYADRLVLIKNGQIYANLANPLDLTEQLLRDVFAVDMHLITNPYTQKPVIVVAN</sequence>
<dbReference type="RefSeq" id="WP_206985025.1">
    <property type="nucleotide sequence ID" value="NZ_JAFLQZ010000009.1"/>
</dbReference>
<dbReference type="SUPFAM" id="SSF52540">
    <property type="entry name" value="P-loop containing nucleoside triphosphate hydrolases"/>
    <property type="match status" value="1"/>
</dbReference>
<proteinExistence type="predicted"/>
<reference evidence="5" key="1">
    <citation type="submission" date="2021-03" db="EMBL/GenBank/DDBJ databases">
        <authorList>
            <person name="Kim M.K."/>
        </authorList>
    </citation>
    <scope>NUCLEOTIDE SEQUENCE</scope>
    <source>
        <strain evidence="5">BT186</strain>
    </source>
</reference>
<evidence type="ECO:0000256" key="2">
    <source>
        <dbReference type="ARBA" id="ARBA00022967"/>
    </source>
</evidence>
<dbReference type="GO" id="GO:0016887">
    <property type="term" value="F:ATP hydrolysis activity"/>
    <property type="evidence" value="ECO:0007669"/>
    <property type="project" value="InterPro"/>
</dbReference>
<feature type="non-terminal residue" evidence="5">
    <location>
        <position position="1"/>
    </location>
</feature>
<dbReference type="Pfam" id="PF00005">
    <property type="entry name" value="ABC_tran"/>
    <property type="match status" value="1"/>
</dbReference>
<dbReference type="InterPro" id="IPR027417">
    <property type="entry name" value="P-loop_NTPase"/>
</dbReference>
<evidence type="ECO:0000256" key="1">
    <source>
        <dbReference type="ARBA" id="ARBA00022448"/>
    </source>
</evidence>
<name>A0A939J9R6_9BACT</name>
<evidence type="ECO:0000313" key="6">
    <source>
        <dbReference type="Proteomes" id="UP000664144"/>
    </source>
</evidence>
<dbReference type="AlphaFoldDB" id="A0A939J9R6"/>
<accession>A0A939J9R6</accession>
<dbReference type="EMBL" id="JAFLQZ010000009">
    <property type="protein sequence ID" value="MBO0359094.1"/>
    <property type="molecule type" value="Genomic_DNA"/>
</dbReference>
<protein>
    <submittedName>
        <fullName evidence="5">ATP-binding cassette domain-containing protein</fullName>
    </submittedName>
</protein>
<evidence type="ECO:0000313" key="5">
    <source>
        <dbReference type="EMBL" id="MBO0359094.1"/>
    </source>
</evidence>
<gene>
    <name evidence="5" type="ORF">J0X19_14130</name>
</gene>
<feature type="domain" description="ABC transporter" evidence="4">
    <location>
        <begin position="2"/>
        <end position="119"/>
    </location>
</feature>
<dbReference type="GO" id="GO:0005524">
    <property type="term" value="F:ATP binding"/>
    <property type="evidence" value="ECO:0007669"/>
    <property type="project" value="UniProtKB-KW"/>
</dbReference>
<dbReference type="InterPro" id="IPR003439">
    <property type="entry name" value="ABC_transporter-like_ATP-bd"/>
</dbReference>
<dbReference type="Gene3D" id="3.40.50.300">
    <property type="entry name" value="P-loop containing nucleotide triphosphate hydrolases"/>
    <property type="match status" value="1"/>
</dbReference>
<evidence type="ECO:0000259" key="4">
    <source>
        <dbReference type="Pfam" id="PF00005"/>
    </source>
</evidence>
<keyword evidence="5" id="KW-0547">Nucleotide-binding</keyword>
<comment type="caution">
    <text evidence="5">The sequence shown here is derived from an EMBL/GenBank/DDBJ whole genome shotgun (WGS) entry which is preliminary data.</text>
</comment>
<keyword evidence="1" id="KW-0813">Transport</keyword>